<accession>K2FYH5</accession>
<comment type="caution">
    <text evidence="1">The sequence shown here is derived from an EMBL/GenBank/DDBJ whole genome shotgun (WGS) entry which is preliminary data.</text>
</comment>
<organism evidence="1">
    <name type="scientific">uncultured bacterium</name>
    <name type="common">gcode 4</name>
    <dbReference type="NCBI Taxonomy" id="1234023"/>
    <lineage>
        <taxon>Bacteria</taxon>
        <taxon>environmental samples</taxon>
    </lineage>
</organism>
<protein>
    <submittedName>
        <fullName evidence="1">Uncharacterized protein</fullName>
    </submittedName>
</protein>
<evidence type="ECO:0000313" key="1">
    <source>
        <dbReference type="EMBL" id="EKE26952.1"/>
    </source>
</evidence>
<dbReference type="EMBL" id="AMFJ01000624">
    <property type="protein sequence ID" value="EKE26952.1"/>
    <property type="molecule type" value="Genomic_DNA"/>
</dbReference>
<reference evidence="1" key="1">
    <citation type="journal article" date="2012" name="Science">
        <title>Fermentation, hydrogen, and sulfur metabolism in multiple uncultivated bacterial phyla.</title>
        <authorList>
            <person name="Wrighton K.C."/>
            <person name="Thomas B.C."/>
            <person name="Sharon I."/>
            <person name="Miller C.S."/>
            <person name="Castelle C.J."/>
            <person name="VerBerkmoes N.C."/>
            <person name="Wilkins M.J."/>
            <person name="Hettich R.L."/>
            <person name="Lipton M.S."/>
            <person name="Williams K.H."/>
            <person name="Long P.E."/>
            <person name="Banfield J.F."/>
        </authorList>
    </citation>
    <scope>NUCLEOTIDE SEQUENCE [LARGE SCALE GENOMIC DNA]</scope>
</reference>
<sequence>MTDLPPIQIDQIDPAIVKQWTKESMKWVSRDIQQILLLNWMIWADEMYPEDCEKFRKKILSTSLKDYNKEITVVYSYAWVFRVLDAKTGNVLLFLDSNWDIELSLLELRNKMFIKNWKALESLWYIEINENWVYHLYELSKDIKDWLKPSLWKKIKSDKSEYFKIWKDISFVSDSYDIEYMIKNKIKCDENIFKYYIYYIRMNFEDLEVLRDNQSITSEMFQFWVEELWRRIGQECEKQNFSFVWKDFTESQVKDYFNKWYIKDYVLEFCLRKIEERED</sequence>
<dbReference type="AlphaFoldDB" id="K2FYH5"/>
<gene>
    <name evidence="1" type="ORF">ACD_4C00108G0001</name>
</gene>
<proteinExistence type="predicted"/>
<name>K2FYH5_9BACT</name>